<accession>A0A0M0LKQ1</accession>
<organism evidence="7 8">
    <name type="scientific">Viridibacillus arvi</name>
    <dbReference type="NCBI Taxonomy" id="263475"/>
    <lineage>
        <taxon>Bacteria</taxon>
        <taxon>Bacillati</taxon>
        <taxon>Bacillota</taxon>
        <taxon>Bacilli</taxon>
        <taxon>Bacillales</taxon>
        <taxon>Caryophanaceae</taxon>
        <taxon>Viridibacillus</taxon>
    </lineage>
</organism>
<protein>
    <submittedName>
        <fullName evidence="7">LrgA</fullName>
    </submittedName>
</protein>
<evidence type="ECO:0000256" key="6">
    <source>
        <dbReference type="SAM" id="Phobius"/>
    </source>
</evidence>
<dbReference type="Pfam" id="PF03788">
    <property type="entry name" value="LrgA"/>
    <property type="match status" value="1"/>
</dbReference>
<dbReference type="RefSeq" id="WP_053415597.1">
    <property type="nucleotide sequence ID" value="NZ_LILB01000001.1"/>
</dbReference>
<keyword evidence="8" id="KW-1185">Reference proteome</keyword>
<keyword evidence="4 6" id="KW-1133">Transmembrane helix</keyword>
<keyword evidence="2" id="KW-1003">Cell membrane</keyword>
<comment type="caution">
    <text evidence="7">The sequence shown here is derived from an EMBL/GenBank/DDBJ whole genome shotgun (WGS) entry which is preliminary data.</text>
</comment>
<evidence type="ECO:0000256" key="5">
    <source>
        <dbReference type="ARBA" id="ARBA00023136"/>
    </source>
</evidence>
<dbReference type="PANTHER" id="PTHR33931:SF2">
    <property type="entry name" value="HOLIN-LIKE PROTEIN CIDA"/>
    <property type="match status" value="1"/>
</dbReference>
<gene>
    <name evidence="7" type="ORF">AMD00_02980</name>
</gene>
<dbReference type="PANTHER" id="PTHR33931">
    <property type="entry name" value="HOLIN-LIKE PROTEIN CIDA-RELATED"/>
    <property type="match status" value="1"/>
</dbReference>
<feature type="transmembrane region" description="Helical" evidence="6">
    <location>
        <begin position="63"/>
        <end position="84"/>
    </location>
</feature>
<dbReference type="Proteomes" id="UP000036867">
    <property type="component" value="Unassembled WGS sequence"/>
</dbReference>
<dbReference type="PATRIC" id="fig|263475.3.peg.952"/>
<evidence type="ECO:0000256" key="4">
    <source>
        <dbReference type="ARBA" id="ARBA00022989"/>
    </source>
</evidence>
<feature type="transmembrane region" description="Helical" evidence="6">
    <location>
        <begin position="32"/>
        <end position="51"/>
    </location>
</feature>
<sequence length="131" mass="14568">MKKGLTILLQIGIIIAFTWIGDYIVSLLHVPIPGSIIGMILLFFGLHLGLIKLNWVQAGATLIISEMMLFFIPAVVGFMEYSWIFGIKGLGVLFIVVSGTALMMIATGVISDRILERKDGEARKWLPRFFI</sequence>
<keyword evidence="5 6" id="KW-0472">Membrane</keyword>
<feature type="transmembrane region" description="Helical" evidence="6">
    <location>
        <begin position="7"/>
        <end position="26"/>
    </location>
</feature>
<keyword evidence="3 6" id="KW-0812">Transmembrane</keyword>
<evidence type="ECO:0000256" key="1">
    <source>
        <dbReference type="ARBA" id="ARBA00004651"/>
    </source>
</evidence>
<evidence type="ECO:0000313" key="8">
    <source>
        <dbReference type="Proteomes" id="UP000036867"/>
    </source>
</evidence>
<comment type="subcellular location">
    <subcellularLocation>
        <location evidence="1">Cell membrane</location>
        <topology evidence="1">Multi-pass membrane protein</topology>
    </subcellularLocation>
</comment>
<dbReference type="OrthoDB" id="3176438at2"/>
<proteinExistence type="predicted"/>
<dbReference type="EMBL" id="LILB01000001">
    <property type="protein sequence ID" value="KOO51457.1"/>
    <property type="molecule type" value="Genomic_DNA"/>
</dbReference>
<dbReference type="GO" id="GO:0005886">
    <property type="term" value="C:plasma membrane"/>
    <property type="evidence" value="ECO:0007669"/>
    <property type="project" value="UniProtKB-SubCell"/>
</dbReference>
<evidence type="ECO:0000256" key="3">
    <source>
        <dbReference type="ARBA" id="ARBA00022692"/>
    </source>
</evidence>
<name>A0A0M0LKQ1_9BACL</name>
<evidence type="ECO:0000256" key="2">
    <source>
        <dbReference type="ARBA" id="ARBA00022475"/>
    </source>
</evidence>
<feature type="transmembrane region" description="Helical" evidence="6">
    <location>
        <begin position="90"/>
        <end position="110"/>
    </location>
</feature>
<reference evidence="8" key="1">
    <citation type="submission" date="2015-08" db="EMBL/GenBank/DDBJ databases">
        <title>Fjat-10028 dsm 16317.</title>
        <authorList>
            <person name="Liu B."/>
            <person name="Wang J."/>
            <person name="Zhu Y."/>
            <person name="Liu G."/>
            <person name="Chen Q."/>
            <person name="Chen Z."/>
            <person name="Lan J."/>
            <person name="Che J."/>
            <person name="Ge C."/>
            <person name="Shi H."/>
            <person name="Pan Z."/>
            <person name="Liu X."/>
        </authorList>
    </citation>
    <scope>NUCLEOTIDE SEQUENCE [LARGE SCALE GENOMIC DNA]</scope>
    <source>
        <strain evidence="8">DSM 16317</strain>
    </source>
</reference>
<dbReference type="AlphaFoldDB" id="A0A0M0LKQ1"/>
<evidence type="ECO:0000313" key="7">
    <source>
        <dbReference type="EMBL" id="KOO51457.1"/>
    </source>
</evidence>
<dbReference type="InterPro" id="IPR005538">
    <property type="entry name" value="LrgA/CidA"/>
</dbReference>
<dbReference type="STRING" id="263475.AMD00_02980"/>
<dbReference type="NCBIfam" id="NF002460">
    <property type="entry name" value="PRK01658.1"/>
    <property type="match status" value="1"/>
</dbReference>
<dbReference type="GeneID" id="301135073"/>